<dbReference type="Pfam" id="PF02525">
    <property type="entry name" value="Flavodoxin_2"/>
    <property type="match status" value="1"/>
</dbReference>
<dbReference type="InterPro" id="IPR051545">
    <property type="entry name" value="NAD(P)H_dehydrogenase_qn"/>
</dbReference>
<dbReference type="AlphaFoldDB" id="X4ZVG7"/>
<dbReference type="EMBL" id="CP004078">
    <property type="protein sequence ID" value="AHV95744.1"/>
    <property type="molecule type" value="Genomic_DNA"/>
</dbReference>
<dbReference type="PATRIC" id="fig|1268072.3.peg.833"/>
<keyword evidence="5" id="KW-1185">Reference proteome</keyword>
<feature type="domain" description="Flavodoxin-like fold" evidence="3">
    <location>
        <begin position="1"/>
        <end position="59"/>
    </location>
</feature>
<organism evidence="4 5">
    <name type="scientific">Paenibacillus sabinae T27</name>
    <dbReference type="NCBI Taxonomy" id="1268072"/>
    <lineage>
        <taxon>Bacteria</taxon>
        <taxon>Bacillati</taxon>
        <taxon>Bacillota</taxon>
        <taxon>Bacilli</taxon>
        <taxon>Bacillales</taxon>
        <taxon>Paenibacillaceae</taxon>
        <taxon>Paenibacillus</taxon>
    </lineage>
</organism>
<dbReference type="eggNOG" id="COG2249">
    <property type="taxonomic scope" value="Bacteria"/>
</dbReference>
<gene>
    <name evidence="4" type="ORF">PSAB_04040</name>
</gene>
<dbReference type="InterPro" id="IPR029039">
    <property type="entry name" value="Flavoprotein-like_sf"/>
</dbReference>
<evidence type="ECO:0000313" key="5">
    <source>
        <dbReference type="Proteomes" id="UP000019772"/>
    </source>
</evidence>
<name>X4ZVG7_9BACL</name>
<sequence length="66" mass="7316">MNVLIVYAHPEPKSFNGALKDLAVAFLTAEGHQVQVSDLYAMKFKAAADRDDFLKAENPDFFKISA</sequence>
<dbReference type="PANTHER" id="PTHR10204:SF34">
    <property type="entry name" value="NAD(P)H DEHYDROGENASE [QUINONE] 1 ISOFORM 1"/>
    <property type="match status" value="1"/>
</dbReference>
<dbReference type="SUPFAM" id="SSF52218">
    <property type="entry name" value="Flavoproteins"/>
    <property type="match status" value="1"/>
</dbReference>
<evidence type="ECO:0000256" key="1">
    <source>
        <dbReference type="ARBA" id="ARBA00006252"/>
    </source>
</evidence>
<dbReference type="Gene3D" id="3.40.50.360">
    <property type="match status" value="1"/>
</dbReference>
<accession>X4ZVG7</accession>
<dbReference type="GO" id="GO:0005829">
    <property type="term" value="C:cytosol"/>
    <property type="evidence" value="ECO:0007669"/>
    <property type="project" value="TreeGrafter"/>
</dbReference>
<reference evidence="4 5" key="1">
    <citation type="journal article" date="2014" name="PLoS Genet.">
        <title>Comparative Genomic Analysis of N2-Fixing and Non-N2-Fixing Paenibacillus spp.: Organization, Evolution and Expression of the Nitrogen Fixation Genes.</title>
        <authorList>
            <person name="Xie J.B."/>
            <person name="Du Z."/>
            <person name="Bai L."/>
            <person name="Tian C."/>
            <person name="Zhang Y."/>
            <person name="Xie J.Y."/>
            <person name="Wang T."/>
            <person name="Liu X."/>
            <person name="Chen X."/>
            <person name="Cheng Q."/>
            <person name="Chen S."/>
            <person name="Li J."/>
        </authorList>
    </citation>
    <scope>NUCLEOTIDE SEQUENCE [LARGE SCALE GENOMIC DNA]</scope>
    <source>
        <strain evidence="4 5">T27</strain>
    </source>
</reference>
<dbReference type="RefSeq" id="WP_038595536.1">
    <property type="nucleotide sequence ID" value="NZ_CP004078.1"/>
</dbReference>
<evidence type="ECO:0000259" key="3">
    <source>
        <dbReference type="Pfam" id="PF02525"/>
    </source>
</evidence>
<dbReference type="GO" id="GO:0003955">
    <property type="term" value="F:NAD(P)H dehydrogenase (quinone) activity"/>
    <property type="evidence" value="ECO:0007669"/>
    <property type="project" value="TreeGrafter"/>
</dbReference>
<dbReference type="STRING" id="1268072.PSAB_04040"/>
<comment type="similarity">
    <text evidence="1">Belongs to the NAD(P)H dehydrogenase (quinone) family.</text>
</comment>
<evidence type="ECO:0000313" key="4">
    <source>
        <dbReference type="EMBL" id="AHV95744.1"/>
    </source>
</evidence>
<proteinExistence type="inferred from homology"/>
<protein>
    <submittedName>
        <fullName evidence="4">NAD(P)H oxidoreductase</fullName>
    </submittedName>
</protein>
<dbReference type="Proteomes" id="UP000019772">
    <property type="component" value="Chromosome"/>
</dbReference>
<dbReference type="HOGENOM" id="CLU_208167_0_0_9"/>
<evidence type="ECO:0000256" key="2">
    <source>
        <dbReference type="ARBA" id="ARBA00023002"/>
    </source>
</evidence>
<dbReference type="PANTHER" id="PTHR10204">
    <property type="entry name" value="NAD P H OXIDOREDUCTASE-RELATED"/>
    <property type="match status" value="1"/>
</dbReference>
<dbReference type="InterPro" id="IPR003680">
    <property type="entry name" value="Flavodoxin_fold"/>
</dbReference>
<dbReference type="KEGG" id="psab:PSAB_04040"/>
<keyword evidence="2" id="KW-0560">Oxidoreductase</keyword>